<feature type="region of interest" description="Disordered" evidence="1">
    <location>
        <begin position="22"/>
        <end position="48"/>
    </location>
</feature>
<feature type="region of interest" description="Disordered" evidence="1">
    <location>
        <begin position="137"/>
        <end position="160"/>
    </location>
</feature>
<sequence length="202" mass="21495">MPPCPWHHATCLHRPWPMAGSRCTAQSRQGHGRRGDGGQPAPGDGMEPWVMEGAKWQGNGGRSAVYCGFVAALCRRVVRTLAVNGWCREYSAAAQGPARPTPCMHACRQHATPVHSLDGGGGLGHGTDGWTETTDRMEAAGRRGRPAASHRPPGLGARSSSPSCCYAILLWSWRAPCVLVVLLIPEPEGTSKKTIISACCCC</sequence>
<name>A0AAQ3XIX6_PASNO</name>
<organism evidence="2 3">
    <name type="scientific">Paspalum notatum var. saurae</name>
    <dbReference type="NCBI Taxonomy" id="547442"/>
    <lineage>
        <taxon>Eukaryota</taxon>
        <taxon>Viridiplantae</taxon>
        <taxon>Streptophyta</taxon>
        <taxon>Embryophyta</taxon>
        <taxon>Tracheophyta</taxon>
        <taxon>Spermatophyta</taxon>
        <taxon>Magnoliopsida</taxon>
        <taxon>Liliopsida</taxon>
        <taxon>Poales</taxon>
        <taxon>Poaceae</taxon>
        <taxon>PACMAD clade</taxon>
        <taxon>Panicoideae</taxon>
        <taxon>Andropogonodae</taxon>
        <taxon>Paspaleae</taxon>
        <taxon>Paspalinae</taxon>
        <taxon>Paspalum</taxon>
    </lineage>
</organism>
<reference evidence="2 3" key="1">
    <citation type="submission" date="2024-02" db="EMBL/GenBank/DDBJ databases">
        <title>High-quality chromosome-scale genome assembly of Pensacola bahiagrass (Paspalum notatum Flugge var. saurae).</title>
        <authorList>
            <person name="Vega J.M."/>
            <person name="Podio M."/>
            <person name="Orjuela J."/>
            <person name="Siena L.A."/>
            <person name="Pessino S.C."/>
            <person name="Combes M.C."/>
            <person name="Mariac C."/>
            <person name="Albertini E."/>
            <person name="Pupilli F."/>
            <person name="Ortiz J.P.A."/>
            <person name="Leblanc O."/>
        </authorList>
    </citation>
    <scope>NUCLEOTIDE SEQUENCE [LARGE SCALE GENOMIC DNA]</scope>
    <source>
        <strain evidence="2">R1</strain>
        <tissue evidence="2">Leaf</tissue>
    </source>
</reference>
<gene>
    <name evidence="2" type="ORF">U9M48_044801</name>
</gene>
<protein>
    <submittedName>
        <fullName evidence="2">Uncharacterized protein</fullName>
    </submittedName>
</protein>
<evidence type="ECO:0000313" key="3">
    <source>
        <dbReference type="Proteomes" id="UP001341281"/>
    </source>
</evidence>
<dbReference type="EMBL" id="CP144754">
    <property type="protein sequence ID" value="WVZ99521.1"/>
    <property type="molecule type" value="Genomic_DNA"/>
</dbReference>
<dbReference type="AlphaFoldDB" id="A0AAQ3XIX6"/>
<evidence type="ECO:0000256" key="1">
    <source>
        <dbReference type="SAM" id="MobiDB-lite"/>
    </source>
</evidence>
<keyword evidence="3" id="KW-1185">Reference proteome</keyword>
<evidence type="ECO:0000313" key="2">
    <source>
        <dbReference type="EMBL" id="WVZ99521.1"/>
    </source>
</evidence>
<dbReference type="Proteomes" id="UP001341281">
    <property type="component" value="Chromosome 10"/>
</dbReference>
<proteinExistence type="predicted"/>
<accession>A0AAQ3XIX6</accession>